<comment type="subunit">
    <text evidence="4">Homodimer.</text>
</comment>
<dbReference type="GO" id="GO:0031119">
    <property type="term" value="P:tRNA pseudouridine synthesis"/>
    <property type="evidence" value="ECO:0007669"/>
    <property type="project" value="UniProtKB-UniRule"/>
</dbReference>
<accession>A0A2Z3GPJ6</accession>
<dbReference type="OrthoDB" id="9811823at2"/>
<feature type="domain" description="Pseudouridine synthase I TruA alpha/beta" evidence="8">
    <location>
        <begin position="144"/>
        <end position="246"/>
    </location>
</feature>
<dbReference type="InterPro" id="IPR020103">
    <property type="entry name" value="PsdUridine_synth_cat_dom_sf"/>
</dbReference>
<reference evidence="9 10" key="1">
    <citation type="submission" date="2018-01" db="EMBL/GenBank/DDBJ databases">
        <title>G. obscuriglobus.</title>
        <authorList>
            <person name="Franke J."/>
            <person name="Blomberg W."/>
            <person name="Selmecki A."/>
        </authorList>
    </citation>
    <scope>NUCLEOTIDE SEQUENCE [LARGE SCALE GENOMIC DNA]</scope>
    <source>
        <strain evidence="9 10">DSM 5831</strain>
    </source>
</reference>
<dbReference type="PANTHER" id="PTHR11142:SF0">
    <property type="entry name" value="TRNA PSEUDOURIDINE SYNTHASE-LIKE 1"/>
    <property type="match status" value="1"/>
</dbReference>
<evidence type="ECO:0000259" key="8">
    <source>
        <dbReference type="Pfam" id="PF01416"/>
    </source>
</evidence>
<evidence type="ECO:0000256" key="5">
    <source>
        <dbReference type="PIRSR" id="PIRSR001430-1"/>
    </source>
</evidence>
<organism evidence="9 10">
    <name type="scientific">Gemmata obscuriglobus</name>
    <dbReference type="NCBI Taxonomy" id="114"/>
    <lineage>
        <taxon>Bacteria</taxon>
        <taxon>Pseudomonadati</taxon>
        <taxon>Planctomycetota</taxon>
        <taxon>Planctomycetia</taxon>
        <taxon>Gemmatales</taxon>
        <taxon>Gemmataceae</taxon>
        <taxon>Gemmata</taxon>
    </lineage>
</organism>
<dbReference type="EMBL" id="CP025958">
    <property type="protein sequence ID" value="AWM35723.1"/>
    <property type="molecule type" value="Genomic_DNA"/>
</dbReference>
<dbReference type="RefSeq" id="WP_010052846.1">
    <property type="nucleotide sequence ID" value="NZ_CP025958.1"/>
</dbReference>
<feature type="binding site" evidence="4 6">
    <location>
        <position position="111"/>
    </location>
    <ligand>
        <name>substrate</name>
    </ligand>
</feature>
<dbReference type="Gene3D" id="3.30.70.660">
    <property type="entry name" value="Pseudouridine synthase I, catalytic domain, C-terminal subdomain"/>
    <property type="match status" value="1"/>
</dbReference>
<evidence type="ECO:0000256" key="4">
    <source>
        <dbReference type="HAMAP-Rule" id="MF_00171"/>
    </source>
</evidence>
<dbReference type="PANTHER" id="PTHR11142">
    <property type="entry name" value="PSEUDOURIDYLATE SYNTHASE"/>
    <property type="match status" value="1"/>
</dbReference>
<comment type="caution">
    <text evidence="4">Lacks conserved residue(s) required for the propagation of feature annotation.</text>
</comment>
<evidence type="ECO:0000256" key="1">
    <source>
        <dbReference type="ARBA" id="ARBA00009375"/>
    </source>
</evidence>
<dbReference type="HAMAP" id="MF_00171">
    <property type="entry name" value="TruA"/>
    <property type="match status" value="1"/>
</dbReference>
<proteinExistence type="inferred from homology"/>
<dbReference type="SUPFAM" id="SSF55120">
    <property type="entry name" value="Pseudouridine synthase"/>
    <property type="match status" value="1"/>
</dbReference>
<dbReference type="Pfam" id="PF01416">
    <property type="entry name" value="PseudoU_synth_1"/>
    <property type="match status" value="2"/>
</dbReference>
<dbReference type="GO" id="GO:0003723">
    <property type="term" value="F:RNA binding"/>
    <property type="evidence" value="ECO:0007669"/>
    <property type="project" value="InterPro"/>
</dbReference>
<evidence type="ECO:0000256" key="7">
    <source>
        <dbReference type="RuleBase" id="RU003792"/>
    </source>
</evidence>
<dbReference type="NCBIfam" id="TIGR00071">
    <property type="entry name" value="hisT_truA"/>
    <property type="match status" value="1"/>
</dbReference>
<dbReference type="FunFam" id="3.30.70.580:FF:000001">
    <property type="entry name" value="tRNA pseudouridine synthase A"/>
    <property type="match status" value="1"/>
</dbReference>
<comment type="similarity">
    <text evidence="1 4 7">Belongs to the tRNA pseudouridine synthase TruA family.</text>
</comment>
<comment type="function">
    <text evidence="4">Formation of pseudouridine at positions 38, 39 and 40 in the anticodon stem and loop of transfer RNAs.</text>
</comment>
<evidence type="ECO:0000313" key="9">
    <source>
        <dbReference type="EMBL" id="AWM35723.1"/>
    </source>
</evidence>
<keyword evidence="2 4" id="KW-0819">tRNA processing</keyword>
<dbReference type="InterPro" id="IPR020094">
    <property type="entry name" value="TruA/RsuA/RluB/E/F_N"/>
</dbReference>
<evidence type="ECO:0000256" key="2">
    <source>
        <dbReference type="ARBA" id="ARBA00022694"/>
    </source>
</evidence>
<dbReference type="EC" id="5.4.99.12" evidence="4"/>
<gene>
    <name evidence="4" type="primary">truA</name>
    <name evidence="9" type="ORF">C1280_00915</name>
</gene>
<dbReference type="GO" id="GO:0160147">
    <property type="term" value="F:tRNA pseudouridine(38-40) synthase activity"/>
    <property type="evidence" value="ECO:0007669"/>
    <property type="project" value="UniProtKB-EC"/>
</dbReference>
<comment type="catalytic activity">
    <reaction evidence="4 7">
        <text>uridine(38/39/40) in tRNA = pseudouridine(38/39/40) in tRNA</text>
        <dbReference type="Rhea" id="RHEA:22376"/>
        <dbReference type="Rhea" id="RHEA-COMP:10085"/>
        <dbReference type="Rhea" id="RHEA-COMP:10087"/>
        <dbReference type="ChEBI" id="CHEBI:65314"/>
        <dbReference type="ChEBI" id="CHEBI:65315"/>
        <dbReference type="EC" id="5.4.99.12"/>
    </reaction>
</comment>
<protein>
    <recommendedName>
        <fullName evidence="4">tRNA pseudouridine synthase A</fullName>
        <ecNumber evidence="4">5.4.99.12</ecNumber>
    </recommendedName>
    <alternativeName>
        <fullName evidence="4">tRNA pseudouridine(38-40) synthase</fullName>
    </alternativeName>
    <alternativeName>
        <fullName evidence="4">tRNA pseudouridylate synthase I</fullName>
    </alternativeName>
    <alternativeName>
        <fullName evidence="4">tRNA-uridine isomerase I</fullName>
    </alternativeName>
</protein>
<dbReference type="AlphaFoldDB" id="A0A2Z3GPJ6"/>
<dbReference type="InterPro" id="IPR020097">
    <property type="entry name" value="PsdUridine_synth_TruA_a/b_dom"/>
</dbReference>
<keyword evidence="10" id="KW-1185">Reference proteome</keyword>
<name>A0A2Z3GPJ6_9BACT</name>
<dbReference type="PIRSF" id="PIRSF001430">
    <property type="entry name" value="tRNA_psdUrid_synth"/>
    <property type="match status" value="1"/>
</dbReference>
<dbReference type="Gene3D" id="3.30.70.580">
    <property type="entry name" value="Pseudouridine synthase I, catalytic domain, N-terminal subdomain"/>
    <property type="match status" value="1"/>
</dbReference>
<evidence type="ECO:0000313" key="10">
    <source>
        <dbReference type="Proteomes" id="UP000245802"/>
    </source>
</evidence>
<evidence type="ECO:0000256" key="3">
    <source>
        <dbReference type="ARBA" id="ARBA00023235"/>
    </source>
</evidence>
<evidence type="ECO:0000256" key="6">
    <source>
        <dbReference type="PIRSR" id="PIRSR001430-2"/>
    </source>
</evidence>
<dbReference type="KEGG" id="gog:C1280_00915"/>
<dbReference type="InterPro" id="IPR020095">
    <property type="entry name" value="PsdUridine_synth_TruA_C"/>
</dbReference>
<keyword evidence="3 4" id="KW-0413">Isomerase</keyword>
<sequence length="263" mass="29646">MRNLKLIIRYDGTDFFGWQTQPGRRTVQETVEKAIAEITREPRVRLNCSGRTDSGVHAVGQVANVYTASKLSCAVLLKAINAKLPEDVGVREVTEAPQSFCANKDAVRKMYRYVVQDGRLQDPFLRKYAWFVRQHLNAEAMARASRCLVGRHDFRCFETEWPNRLTSVRTITHLSVNRFGECIWIDVEANGFLYNMVRAIAGSLVQVGRGFWPETQIADVLHAMDRRLAGPTAPPEGLFLMRVTYPESGADRPAPGETDASRS</sequence>
<dbReference type="InterPro" id="IPR001406">
    <property type="entry name" value="PsdUridine_synth_TruA"/>
</dbReference>
<feature type="active site" description="Nucleophile" evidence="4 5">
    <location>
        <position position="53"/>
    </location>
</feature>
<dbReference type="CDD" id="cd02570">
    <property type="entry name" value="PseudoU_synth_EcTruA"/>
    <property type="match status" value="1"/>
</dbReference>
<dbReference type="Proteomes" id="UP000245802">
    <property type="component" value="Chromosome"/>
</dbReference>
<feature type="domain" description="Pseudouridine synthase I TruA alpha/beta" evidence="8">
    <location>
        <begin position="7"/>
        <end position="98"/>
    </location>
</feature>